<dbReference type="STRING" id="34097.SAMN02745150_01451"/>
<reference evidence="8" key="1">
    <citation type="submission" date="2016-10" db="EMBL/GenBank/DDBJ databases">
        <authorList>
            <person name="Varghese N."/>
            <person name="Submissions S."/>
        </authorList>
    </citation>
    <scope>NUCLEOTIDE SEQUENCE [LARGE SCALE GENOMIC DNA]</scope>
    <source>
        <strain evidence="8">ATCC 43811</strain>
    </source>
</reference>
<dbReference type="InterPro" id="IPR052165">
    <property type="entry name" value="Membrane_assoc_protease"/>
</dbReference>
<dbReference type="GO" id="GO:0008233">
    <property type="term" value="F:peptidase activity"/>
    <property type="evidence" value="ECO:0007669"/>
    <property type="project" value="UniProtKB-KW"/>
</dbReference>
<evidence type="ECO:0000256" key="5">
    <source>
        <dbReference type="SAM" id="Phobius"/>
    </source>
</evidence>
<evidence type="ECO:0000313" key="8">
    <source>
        <dbReference type="Proteomes" id="UP000240042"/>
    </source>
</evidence>
<dbReference type="GO" id="GO:0005886">
    <property type="term" value="C:plasma membrane"/>
    <property type="evidence" value="ECO:0007669"/>
    <property type="project" value="TreeGrafter"/>
</dbReference>
<feature type="domain" description="NfeD-like C-terminal" evidence="6">
    <location>
        <begin position="82"/>
        <end position="139"/>
    </location>
</feature>
<organism evidence="7 8">
    <name type="scientific">Brevinema andersonii</name>
    <dbReference type="NCBI Taxonomy" id="34097"/>
    <lineage>
        <taxon>Bacteria</taxon>
        <taxon>Pseudomonadati</taxon>
        <taxon>Spirochaetota</taxon>
        <taxon>Spirochaetia</taxon>
        <taxon>Brevinematales</taxon>
        <taxon>Brevinemataceae</taxon>
        <taxon>Brevinema</taxon>
    </lineage>
</organism>
<evidence type="ECO:0000256" key="2">
    <source>
        <dbReference type="ARBA" id="ARBA00022692"/>
    </source>
</evidence>
<dbReference type="RefSeq" id="WP_092320142.1">
    <property type="nucleotide sequence ID" value="NZ_FOKY01000029.1"/>
</dbReference>
<evidence type="ECO:0000256" key="3">
    <source>
        <dbReference type="ARBA" id="ARBA00022989"/>
    </source>
</evidence>
<dbReference type="EMBL" id="FOKY01000029">
    <property type="protein sequence ID" value="SFB96267.1"/>
    <property type="molecule type" value="Genomic_DNA"/>
</dbReference>
<keyword evidence="3 5" id="KW-1133">Transmembrane helix</keyword>
<dbReference type="PANTHER" id="PTHR33507:SF3">
    <property type="entry name" value="INNER MEMBRANE PROTEIN YBBJ"/>
    <property type="match status" value="1"/>
</dbReference>
<accession>A0A1I1FA69</accession>
<name>A0A1I1FA69_BREAD</name>
<keyword evidence="7" id="KW-0378">Hydrolase</keyword>
<keyword evidence="2 5" id="KW-0812">Transmembrane</keyword>
<evidence type="ECO:0000313" key="7">
    <source>
        <dbReference type="EMBL" id="SFB96267.1"/>
    </source>
</evidence>
<dbReference type="Proteomes" id="UP000240042">
    <property type="component" value="Unassembled WGS sequence"/>
</dbReference>
<dbReference type="PANTHER" id="PTHR33507">
    <property type="entry name" value="INNER MEMBRANE PROTEIN YBBJ"/>
    <property type="match status" value="1"/>
</dbReference>
<dbReference type="OrthoDB" id="5054at2"/>
<feature type="transmembrane region" description="Helical" evidence="5">
    <location>
        <begin position="44"/>
        <end position="64"/>
    </location>
</feature>
<dbReference type="GO" id="GO:0006508">
    <property type="term" value="P:proteolysis"/>
    <property type="evidence" value="ECO:0007669"/>
    <property type="project" value="UniProtKB-KW"/>
</dbReference>
<dbReference type="Gene3D" id="2.40.50.140">
    <property type="entry name" value="Nucleic acid-binding proteins"/>
    <property type="match status" value="1"/>
</dbReference>
<comment type="subcellular location">
    <subcellularLocation>
        <location evidence="1">Membrane</location>
        <topology evidence="1">Multi-pass membrane protein</topology>
    </subcellularLocation>
</comment>
<dbReference type="Pfam" id="PF01957">
    <property type="entry name" value="NfeD"/>
    <property type="match status" value="1"/>
</dbReference>
<sequence>MLAYFWWIAAAIFFVAEIFTPEAVLVFAGLSAVCVAILDMLGVQGIFVQGTVFVILSTILTYYMRPFWMRLLNNKDLKTGASALIGQEVRVIEDINHQKLTGRVKIGADEFPAKSVDDSVILAGRFATVKKIQGITLIVSQKEVHHEK</sequence>
<evidence type="ECO:0000256" key="4">
    <source>
        <dbReference type="ARBA" id="ARBA00023136"/>
    </source>
</evidence>
<keyword evidence="8" id="KW-1185">Reference proteome</keyword>
<dbReference type="InterPro" id="IPR002810">
    <property type="entry name" value="NfeD-like_C"/>
</dbReference>
<feature type="transmembrane region" description="Helical" evidence="5">
    <location>
        <begin position="7"/>
        <end position="38"/>
    </location>
</feature>
<keyword evidence="4 5" id="KW-0472">Membrane</keyword>
<evidence type="ECO:0000259" key="6">
    <source>
        <dbReference type="Pfam" id="PF01957"/>
    </source>
</evidence>
<keyword evidence="7" id="KW-0645">Protease</keyword>
<protein>
    <submittedName>
        <fullName evidence="7">Membrane protein implicated in regulation of membrane protease activity</fullName>
    </submittedName>
</protein>
<evidence type="ECO:0000256" key="1">
    <source>
        <dbReference type="ARBA" id="ARBA00004141"/>
    </source>
</evidence>
<dbReference type="InterPro" id="IPR012340">
    <property type="entry name" value="NA-bd_OB-fold"/>
</dbReference>
<proteinExistence type="predicted"/>
<dbReference type="AlphaFoldDB" id="A0A1I1FA69"/>
<gene>
    <name evidence="7" type="ORF">SAMN02745150_01451</name>
</gene>